<dbReference type="InterPro" id="IPR052020">
    <property type="entry name" value="Cyclic_di-GMP/3'3'-cGAMP_PDE"/>
</dbReference>
<feature type="domain" description="HD-GYP" evidence="1">
    <location>
        <begin position="40"/>
        <end position="222"/>
    </location>
</feature>
<protein>
    <recommendedName>
        <fullName evidence="1">HD-GYP domain-containing protein</fullName>
    </recommendedName>
</protein>
<reference evidence="2 3" key="1">
    <citation type="submission" date="2017-03" db="EMBL/GenBank/DDBJ databases">
        <title>Draft Genome sequence of Marispirochaeta sp. strain JC444.</title>
        <authorList>
            <person name="Shivani Y."/>
            <person name="Subhash Y."/>
            <person name="Sasikala C."/>
            <person name="Ramana C."/>
        </authorList>
    </citation>
    <scope>NUCLEOTIDE SEQUENCE [LARGE SCALE GENOMIC DNA]</scope>
    <source>
        <strain evidence="2 3">JC444</strain>
    </source>
</reference>
<dbReference type="PROSITE" id="PS51832">
    <property type="entry name" value="HD_GYP"/>
    <property type="match status" value="1"/>
</dbReference>
<dbReference type="STRING" id="1963862.B4O97_02530"/>
<dbReference type="PANTHER" id="PTHR45228">
    <property type="entry name" value="CYCLIC DI-GMP PHOSPHODIESTERASE TM_0186-RELATED"/>
    <property type="match status" value="1"/>
</dbReference>
<evidence type="ECO:0000313" key="3">
    <source>
        <dbReference type="Proteomes" id="UP000192343"/>
    </source>
</evidence>
<dbReference type="Gene3D" id="1.10.3210.10">
    <property type="entry name" value="Hypothetical protein af1432"/>
    <property type="match status" value="1"/>
</dbReference>
<name>A0A1Y1S272_9SPIO</name>
<proteinExistence type="predicted"/>
<dbReference type="CDD" id="cd00077">
    <property type="entry name" value="HDc"/>
    <property type="match status" value="1"/>
</dbReference>
<dbReference type="Pfam" id="PF13487">
    <property type="entry name" value="HD_5"/>
    <property type="match status" value="1"/>
</dbReference>
<comment type="caution">
    <text evidence="2">The sequence shown here is derived from an EMBL/GenBank/DDBJ whole genome shotgun (WGS) entry which is preliminary data.</text>
</comment>
<organism evidence="2 3">
    <name type="scientific">Marispirochaeta aestuarii</name>
    <dbReference type="NCBI Taxonomy" id="1963862"/>
    <lineage>
        <taxon>Bacteria</taxon>
        <taxon>Pseudomonadati</taxon>
        <taxon>Spirochaetota</taxon>
        <taxon>Spirochaetia</taxon>
        <taxon>Spirochaetales</taxon>
        <taxon>Spirochaetaceae</taxon>
        <taxon>Marispirochaeta</taxon>
    </lineage>
</organism>
<dbReference type="InterPro" id="IPR003607">
    <property type="entry name" value="HD/PDEase_dom"/>
</dbReference>
<gene>
    <name evidence="2" type="ORF">B4O97_02530</name>
</gene>
<sequence length="282" mass="31983">MEGSHDNIERELEECRRAYRKRTGQFTKLLKQSKEMTANLRLNFDGIVHLLGDVISQASPLMGGHTKRTAALARSIAQAMRLNPDRRRLVFYAASLHDLSLAGREQNWLDEENRDWLDHPDRSADLIAVVKNLGRIAATVRSHHEYYNGEGFPRGLRGEEIPLESRIITAALSYDRSVALRKVPVDTTLENMEAGGRFDPQVLEHLSSIIRSEDERRRRGDRLILLEELTPGMELADDLILANGLVLYPRGTILDEETRTRIINFDGMFPKSGLIRVYGAGQ</sequence>
<dbReference type="SUPFAM" id="SSF109604">
    <property type="entry name" value="HD-domain/PDEase-like"/>
    <property type="match status" value="1"/>
</dbReference>
<dbReference type="EMBL" id="MWQY01000002">
    <property type="protein sequence ID" value="ORC37895.1"/>
    <property type="molecule type" value="Genomic_DNA"/>
</dbReference>
<keyword evidence="3" id="KW-1185">Reference proteome</keyword>
<dbReference type="PANTHER" id="PTHR45228:SF1">
    <property type="entry name" value="CYCLIC DI-GMP PHOSPHODIESTERASE TM_0186"/>
    <property type="match status" value="1"/>
</dbReference>
<dbReference type="AlphaFoldDB" id="A0A1Y1S272"/>
<dbReference type="Proteomes" id="UP000192343">
    <property type="component" value="Unassembled WGS sequence"/>
</dbReference>
<dbReference type="RefSeq" id="WP_083048007.1">
    <property type="nucleotide sequence ID" value="NZ_MWQY01000002.1"/>
</dbReference>
<accession>A0A1Y1S272</accession>
<evidence type="ECO:0000259" key="1">
    <source>
        <dbReference type="PROSITE" id="PS51832"/>
    </source>
</evidence>
<evidence type="ECO:0000313" key="2">
    <source>
        <dbReference type="EMBL" id="ORC37895.1"/>
    </source>
</evidence>
<dbReference type="OrthoDB" id="9781505at2"/>
<dbReference type="InterPro" id="IPR037522">
    <property type="entry name" value="HD_GYP_dom"/>
</dbReference>